<proteinExistence type="predicted"/>
<keyword evidence="4" id="KW-1185">Reference proteome</keyword>
<organism evidence="3 4">
    <name type="scientific">Meganyctiphanes norvegica</name>
    <name type="common">Northern krill</name>
    <name type="synonym">Thysanopoda norvegica</name>
    <dbReference type="NCBI Taxonomy" id="48144"/>
    <lineage>
        <taxon>Eukaryota</taxon>
        <taxon>Metazoa</taxon>
        <taxon>Ecdysozoa</taxon>
        <taxon>Arthropoda</taxon>
        <taxon>Crustacea</taxon>
        <taxon>Multicrustacea</taxon>
        <taxon>Malacostraca</taxon>
        <taxon>Eumalacostraca</taxon>
        <taxon>Eucarida</taxon>
        <taxon>Euphausiacea</taxon>
        <taxon>Euphausiidae</taxon>
        <taxon>Meganyctiphanes</taxon>
    </lineage>
</organism>
<accession>A0AAV2S9E4</accession>
<feature type="transmembrane region" description="Helical" evidence="2">
    <location>
        <begin position="194"/>
        <end position="216"/>
    </location>
</feature>
<reference evidence="3 4" key="1">
    <citation type="submission" date="2024-05" db="EMBL/GenBank/DDBJ databases">
        <authorList>
            <person name="Wallberg A."/>
        </authorList>
    </citation>
    <scope>NUCLEOTIDE SEQUENCE [LARGE SCALE GENOMIC DNA]</scope>
</reference>
<keyword evidence="2" id="KW-0472">Membrane</keyword>
<dbReference type="AlphaFoldDB" id="A0AAV2S9E4"/>
<keyword evidence="2" id="KW-0812">Transmembrane</keyword>
<dbReference type="Proteomes" id="UP001497623">
    <property type="component" value="Unassembled WGS sequence"/>
</dbReference>
<evidence type="ECO:0000313" key="4">
    <source>
        <dbReference type="Proteomes" id="UP001497623"/>
    </source>
</evidence>
<protein>
    <submittedName>
        <fullName evidence="3">Uncharacterized protein</fullName>
    </submittedName>
</protein>
<keyword evidence="2" id="KW-1133">Transmembrane helix</keyword>
<evidence type="ECO:0000256" key="2">
    <source>
        <dbReference type="SAM" id="Phobius"/>
    </source>
</evidence>
<sequence>MRLYYEYVKIFKMELAVVLVLVVPTAIHSKVVVFEQDASPYRRGIVWTPYNTTSCLWFLPFSEGVTITARYNDGVGDTYKKHDKNYDARTGLWTKISHTIVTESSKSILELHFVNSIDSKPLRKFNIKNHGEGWNVHLTYANGTVMWAEQDPGLVNNAGLVYGGNGNILHTSSRYESLPHSNSDTEECSCVLTVFLWLLGIFLLIAIVVALVVFIYKFMKNRSGSDSVLNRRSSKYQVTVTRSSLNNSNASRLSGLGLQSKGNAKYLAKEEGVTKPYETTLSPLMKANSRPQSTPIATPARNSRPQSQMIISEKHPVPCNLVVHPPTPPPEELVFLGRPTQSMASLQPSAASHDDFDDFSSCSARSSADGDSVNSGLNTKF</sequence>
<evidence type="ECO:0000256" key="1">
    <source>
        <dbReference type="SAM" id="MobiDB-lite"/>
    </source>
</evidence>
<gene>
    <name evidence="3" type="ORF">MNOR_LOCUS33867</name>
</gene>
<name>A0AAV2S9E4_MEGNR</name>
<dbReference type="EMBL" id="CAXKWB010050111">
    <property type="protein sequence ID" value="CAL4169381.1"/>
    <property type="molecule type" value="Genomic_DNA"/>
</dbReference>
<feature type="region of interest" description="Disordered" evidence="1">
    <location>
        <begin position="344"/>
        <end position="381"/>
    </location>
</feature>
<evidence type="ECO:0000313" key="3">
    <source>
        <dbReference type="EMBL" id="CAL4169381.1"/>
    </source>
</evidence>
<comment type="caution">
    <text evidence="3">The sequence shown here is derived from an EMBL/GenBank/DDBJ whole genome shotgun (WGS) entry which is preliminary data.</text>
</comment>
<feature type="compositionally biased region" description="Low complexity" evidence="1">
    <location>
        <begin position="359"/>
        <end position="372"/>
    </location>
</feature>